<evidence type="ECO:0008006" key="2">
    <source>
        <dbReference type="Google" id="ProtNLM"/>
    </source>
</evidence>
<sequence>MILRHILILTMLSIGTLAGEEAEVVFSEVSLTKGDDDLIYLTINSDEAIAGLQFEVSYDPEVLEIGVPSLTTRNRDFSLKIKKDSASFKVVAFSMEGKAFNLEDPVLKIPLSSKGDYEGSISLDVKDFILSRPDGNKINLRVSAGQIYLVPSLPATFTLNQNFPNPFNNQTVIKFDLPESALVDLIIYDIFGERIRALEERSVLPAGFHAKRWDGLNDAHDPVPSGEYVCSMKVGVNYHAMKMVLLR</sequence>
<name>A0A381PPW4_9ZZZZ</name>
<reference evidence="1" key="1">
    <citation type="submission" date="2018-05" db="EMBL/GenBank/DDBJ databases">
        <authorList>
            <person name="Lanie J.A."/>
            <person name="Ng W.-L."/>
            <person name="Kazmierczak K.M."/>
            <person name="Andrzejewski T.M."/>
            <person name="Davidsen T.M."/>
            <person name="Wayne K.J."/>
            <person name="Tettelin H."/>
            <person name="Glass J.I."/>
            <person name="Rusch D."/>
            <person name="Podicherti R."/>
            <person name="Tsui H.-C.T."/>
            <person name="Winkler M.E."/>
        </authorList>
    </citation>
    <scope>NUCLEOTIDE SEQUENCE</scope>
</reference>
<organism evidence="1">
    <name type="scientific">marine metagenome</name>
    <dbReference type="NCBI Taxonomy" id="408172"/>
    <lineage>
        <taxon>unclassified sequences</taxon>
        <taxon>metagenomes</taxon>
        <taxon>ecological metagenomes</taxon>
    </lineage>
</organism>
<gene>
    <name evidence="1" type="ORF">METZ01_LOCUS21824</name>
</gene>
<dbReference type="Gene3D" id="2.60.40.680">
    <property type="match status" value="1"/>
</dbReference>
<dbReference type="EMBL" id="UINC01001049">
    <property type="protein sequence ID" value="SUZ68970.1"/>
    <property type="molecule type" value="Genomic_DNA"/>
</dbReference>
<proteinExistence type="predicted"/>
<dbReference type="SUPFAM" id="SSF49384">
    <property type="entry name" value="Carbohydrate-binding domain"/>
    <property type="match status" value="1"/>
</dbReference>
<accession>A0A381PPW4</accession>
<dbReference type="CDD" id="cd08547">
    <property type="entry name" value="Type_II_cohesin"/>
    <property type="match status" value="1"/>
</dbReference>
<dbReference type="AlphaFoldDB" id="A0A381PPW4"/>
<dbReference type="Gene3D" id="2.60.40.4070">
    <property type="match status" value="1"/>
</dbReference>
<dbReference type="InterPro" id="IPR008965">
    <property type="entry name" value="CBM2/CBM3_carb-bd_dom_sf"/>
</dbReference>
<evidence type="ECO:0000313" key="1">
    <source>
        <dbReference type="EMBL" id="SUZ68970.1"/>
    </source>
</evidence>
<dbReference type="GO" id="GO:0030246">
    <property type="term" value="F:carbohydrate binding"/>
    <property type="evidence" value="ECO:0007669"/>
    <property type="project" value="InterPro"/>
</dbReference>
<protein>
    <recommendedName>
        <fullName evidence="2">FlgD Ig-like domain-containing protein</fullName>
    </recommendedName>
</protein>